<organism evidence="7">
    <name type="scientific">Pseudomonas phage Cygsa01</name>
    <dbReference type="NCBI Taxonomy" id="3138529"/>
    <lineage>
        <taxon>Viruses</taxon>
    </lineage>
</organism>
<dbReference type="InterPro" id="IPR035089">
    <property type="entry name" value="Phage_sheath_subtilisin"/>
</dbReference>
<name>A0AAU6W379_9VIRU</name>
<evidence type="ECO:0000256" key="3">
    <source>
        <dbReference type="ARBA" id="ARBA00023003"/>
    </source>
</evidence>
<feature type="domain" description="Tail sheath protein C-terminal" evidence="6">
    <location>
        <begin position="700"/>
        <end position="797"/>
    </location>
</feature>
<feature type="domain" description="Tail sheath protein subtilisin-like" evidence="5">
    <location>
        <begin position="561"/>
        <end position="696"/>
    </location>
</feature>
<dbReference type="Pfam" id="PF17482">
    <property type="entry name" value="Phage_sheath_1C"/>
    <property type="match status" value="1"/>
</dbReference>
<reference evidence="7" key="1">
    <citation type="journal article" date="2024" name="J. Gen. Virol.">
        <title>Novel phages of Pseudomonas syringae unveil numerous potential auxiliary metabolic genes.</title>
        <authorList>
            <person name="Feltin C."/>
            <person name="Garneau J.R."/>
            <person name="Morris C.E."/>
            <person name="Berard A."/>
            <person name="Torres-Barcelo C."/>
        </authorList>
    </citation>
    <scope>NUCLEOTIDE SEQUENCE</scope>
</reference>
<dbReference type="Gene3D" id="3.40.50.11780">
    <property type="match status" value="2"/>
</dbReference>
<keyword evidence="2" id="KW-1242">Viral contractile tail ejection system</keyword>
<keyword evidence="4" id="KW-1162">Viral penetration into host cytoplasm</keyword>
<dbReference type="Pfam" id="PF04984">
    <property type="entry name" value="Phage_sheath_1"/>
    <property type="match status" value="1"/>
</dbReference>
<evidence type="ECO:0000256" key="1">
    <source>
        <dbReference type="ARBA" id="ARBA00008005"/>
    </source>
</evidence>
<comment type="similarity">
    <text evidence="1">Belongs to the myoviridae tail sheath protein family.</text>
</comment>
<dbReference type="InterPro" id="IPR020287">
    <property type="entry name" value="Tail_sheath_C"/>
</dbReference>
<keyword evidence="4" id="KW-1171">Viral genome ejection through host cell envelope</keyword>
<dbReference type="EMBL" id="PP179332">
    <property type="protein sequence ID" value="XAI71049.1"/>
    <property type="molecule type" value="Genomic_DNA"/>
</dbReference>
<dbReference type="GO" id="GO:0098027">
    <property type="term" value="C:virus tail, sheath"/>
    <property type="evidence" value="ECO:0007669"/>
    <property type="project" value="UniProtKB-KW"/>
</dbReference>
<sequence length="812" mass="85951">MVFSVSPSVEFSETDASVYADPKIDVIGGMPGVFQWGPVDAPTLVTGGERGLVQNFYKPNDETYLSFFVAADYLSYSGKMQIVRVAGPAARNAVPGANEPVLVKNDDDAETTQLPGYDFYARYPGALGNGIAVDICGAADYAAWEFKSSFSYTPRVGEFHIAVVDTTGAFSGEGSAQQTEGLTLAGKVSGGTFEQFTLTAAAATPIKAGRPEVVQVQLSGAATGTNVTILGNPVTVNVGEDASVVAGKAEALLKTLPAYASVIRNGATLTVTFTANSNQSPVPNATENGVSKTYSVIQQGNNTAVVTLGTSKVTLTDGATAAETVAAVVAGLTADPLVRAVEVDGLVITAERAPAAAKTAITTYNAGGLVLEYDQVTPANDQAPVTVFGQTVNLADGDTPGQAAAKIAAVITASEEVASATASGATVVYARKTKGRKVKLEGFASTGLVGTTSIRSTGRLGSILEKYSLMNATKGSKHADGTGAYFVDQINRSSQYVRVGDATAPLSTRFVTLSGGVDDNVGVNLSSGFSELANSERLAVDNIIAGAVSVQEQKLAFDTAEGRRDCIAFASPPMEAVVGNRNNEVAAVLDWRNDEFNPDSTYGVMDNNWALIYDKYNDVNRWIPCCGGTAGLSARTTIEGEAWFSPAGYQYGRYKNYIKLAWSPIKDQRDELFQAQVNPIINDLGNGIVLFGDKTSTTRPSSFDAINVRKLFIFLEKTMANMAKFYLFGINDAFTRKQFLAAANPLFRTVQGRRGITDFRIICDESNNPGDAVDRKEMNATFYVKPTLSIRNIYLNFVSVGQSVTFDEVEGV</sequence>
<protein>
    <submittedName>
        <fullName evidence="7">Tail sheath protein</fullName>
    </submittedName>
</protein>
<keyword evidence="3" id="KW-0946">Virion</keyword>
<evidence type="ECO:0000256" key="4">
    <source>
        <dbReference type="ARBA" id="ARBA00023009"/>
    </source>
</evidence>
<evidence type="ECO:0000259" key="6">
    <source>
        <dbReference type="Pfam" id="PF17482"/>
    </source>
</evidence>
<dbReference type="GO" id="GO:0099000">
    <property type="term" value="P:symbiont genome ejection through host cell envelope, contractile tail mechanism"/>
    <property type="evidence" value="ECO:0007669"/>
    <property type="project" value="UniProtKB-KW"/>
</dbReference>
<proteinExistence type="inferred from homology"/>
<keyword evidence="3" id="KW-1227">Viral tail protein</keyword>
<keyword evidence="4" id="KW-1160">Virus entry into host cell</keyword>
<accession>A0AAU6W379</accession>
<gene>
    <name evidence="7" type="ORF">Cygsa01_00002</name>
</gene>
<keyword evidence="3" id="KW-1229">Viral tail sheath protein</keyword>
<evidence type="ECO:0000259" key="5">
    <source>
        <dbReference type="Pfam" id="PF04984"/>
    </source>
</evidence>
<evidence type="ECO:0000256" key="2">
    <source>
        <dbReference type="ARBA" id="ARBA00022766"/>
    </source>
</evidence>
<evidence type="ECO:0000313" key="7">
    <source>
        <dbReference type="EMBL" id="XAI71049.1"/>
    </source>
</evidence>